<proteinExistence type="predicted"/>
<evidence type="ECO:0000313" key="2">
    <source>
        <dbReference type="EMBL" id="CAD0083681.1"/>
    </source>
</evidence>
<organism evidence="2 3">
    <name type="scientific">Aureobasidium vineae</name>
    <dbReference type="NCBI Taxonomy" id="2773715"/>
    <lineage>
        <taxon>Eukaryota</taxon>
        <taxon>Fungi</taxon>
        <taxon>Dikarya</taxon>
        <taxon>Ascomycota</taxon>
        <taxon>Pezizomycotina</taxon>
        <taxon>Dothideomycetes</taxon>
        <taxon>Dothideomycetidae</taxon>
        <taxon>Dothideales</taxon>
        <taxon>Saccotheciaceae</taxon>
        <taxon>Aureobasidium</taxon>
    </lineage>
</organism>
<accession>A0A9N8P5Y4</accession>
<reference evidence="2" key="1">
    <citation type="submission" date="2020-06" db="EMBL/GenBank/DDBJ databases">
        <authorList>
            <person name="Onetto C."/>
        </authorList>
    </citation>
    <scope>NUCLEOTIDE SEQUENCE</scope>
</reference>
<feature type="region of interest" description="Disordered" evidence="1">
    <location>
        <begin position="1"/>
        <end position="21"/>
    </location>
</feature>
<protein>
    <submittedName>
        <fullName evidence="2">Uncharacterized protein</fullName>
    </submittedName>
</protein>
<dbReference type="AlphaFoldDB" id="A0A9N8P5Y4"/>
<feature type="compositionally biased region" description="Basic and acidic residues" evidence="1">
    <location>
        <begin position="1"/>
        <end position="11"/>
    </location>
</feature>
<dbReference type="Proteomes" id="UP000716446">
    <property type="component" value="Unassembled WGS sequence"/>
</dbReference>
<comment type="caution">
    <text evidence="2">The sequence shown here is derived from an EMBL/GenBank/DDBJ whole genome shotgun (WGS) entry which is preliminary data.</text>
</comment>
<gene>
    <name evidence="2" type="ORF">AWRI4619_LOCUS2248</name>
</gene>
<keyword evidence="3" id="KW-1185">Reference proteome</keyword>
<sequence>MAVRASDDESTGRSNSELSRSFRVHKKRRISSFGARQPLAEESLPERWEVAIAAIRAELWALREEQQVRCTAVVDPGNKPRFSPDQVAYCASPTDYVSHSQTSTVGDTVEHRLMMAEDAVVKEQKQRALSDANSDYNNDQVRMEGSSRIDIDQSHVDSLLLPFYFCLLEKGT</sequence>
<evidence type="ECO:0000313" key="3">
    <source>
        <dbReference type="Proteomes" id="UP000716446"/>
    </source>
</evidence>
<name>A0A9N8P5Y4_9PEZI</name>
<evidence type="ECO:0000256" key="1">
    <source>
        <dbReference type="SAM" id="MobiDB-lite"/>
    </source>
</evidence>
<dbReference type="EMBL" id="CAIJEN010000002">
    <property type="protein sequence ID" value="CAD0083681.1"/>
    <property type="molecule type" value="Genomic_DNA"/>
</dbReference>